<dbReference type="GO" id="GO:0016020">
    <property type="term" value="C:membrane"/>
    <property type="evidence" value="ECO:0007669"/>
    <property type="project" value="TreeGrafter"/>
</dbReference>
<keyword evidence="1" id="KW-0812">Transmembrane</keyword>
<dbReference type="PATRIC" id="fig|926562.3.peg.2776"/>
<dbReference type="Proteomes" id="UP000005631">
    <property type="component" value="Chromosome"/>
</dbReference>
<protein>
    <submittedName>
        <fullName evidence="3">Fatty acid desaturase</fullName>
    </submittedName>
</protein>
<keyword evidence="1" id="KW-1133">Transmembrane helix</keyword>
<dbReference type="HOGENOM" id="CLU_030320_0_0_10"/>
<organism evidence="3 4">
    <name type="scientific">Owenweeksia hongkongensis (strain DSM 17368 / CIP 108786 / JCM 12287 / NRRL B-23963 / UST20020801)</name>
    <dbReference type="NCBI Taxonomy" id="926562"/>
    <lineage>
        <taxon>Bacteria</taxon>
        <taxon>Pseudomonadati</taxon>
        <taxon>Bacteroidota</taxon>
        <taxon>Flavobacteriia</taxon>
        <taxon>Flavobacteriales</taxon>
        <taxon>Owenweeksiaceae</taxon>
        <taxon>Owenweeksia</taxon>
    </lineage>
</organism>
<keyword evidence="1" id="KW-0472">Membrane</keyword>
<evidence type="ECO:0000313" key="4">
    <source>
        <dbReference type="Proteomes" id="UP000005631"/>
    </source>
</evidence>
<gene>
    <name evidence="3" type="ordered locus">Oweho_2759</name>
</gene>
<dbReference type="eggNOG" id="COG3239">
    <property type="taxonomic scope" value="Bacteria"/>
</dbReference>
<evidence type="ECO:0000256" key="1">
    <source>
        <dbReference type="SAM" id="Phobius"/>
    </source>
</evidence>
<keyword evidence="4" id="KW-1185">Reference proteome</keyword>
<feature type="transmembrane region" description="Helical" evidence="1">
    <location>
        <begin position="234"/>
        <end position="259"/>
    </location>
</feature>
<dbReference type="PANTHER" id="PTHR19353:SF19">
    <property type="entry name" value="DELTA(5) FATTY ACID DESATURASE C-RELATED"/>
    <property type="match status" value="1"/>
</dbReference>
<dbReference type="AlphaFoldDB" id="G8R055"/>
<sequence>MSSTIATVRFPRPNKESFRTILSKRVKEYFEENEISSKANGKMVIKTIGMLSLYFVPYILMLTLNPGVWGVLGLFFIMGFGMSGIGMGVMHDAIHGAYASNRHVNRWLGATIYLISGNAANWRVQHNILHHTFTNIEGMDEDMESSGLIRMHPSQEWKKMHKFQVWYTPLVYGILTLNWVTAKDFKQLIKYYKRGVGGHSAESIKKEWVILIFTKILYFTLFMALPLILVPVAWYWIILGFVIMHVTSGIILSFVFQLAHMVEGVENMPMPENGMAEDEWMEHQLRTTADFARGNKLINWYVGGLNYQVEHHLFPTICHIHYPAISEIVKKTAAEFDLPYKEYRRLSDALGAHMRHLAAMAQEPKMA</sequence>
<dbReference type="RefSeq" id="WP_014203070.1">
    <property type="nucleotide sequence ID" value="NC_016599.1"/>
</dbReference>
<dbReference type="CDD" id="cd03506">
    <property type="entry name" value="Delta6-FADS-like"/>
    <property type="match status" value="1"/>
</dbReference>
<feature type="transmembrane region" description="Helical" evidence="1">
    <location>
        <begin position="43"/>
        <end position="61"/>
    </location>
</feature>
<dbReference type="Pfam" id="PF00487">
    <property type="entry name" value="FA_desaturase"/>
    <property type="match status" value="1"/>
</dbReference>
<dbReference type="STRING" id="926562.Oweho_2759"/>
<dbReference type="KEGG" id="oho:Oweho_2759"/>
<evidence type="ECO:0000313" key="3">
    <source>
        <dbReference type="EMBL" id="AEV33721.1"/>
    </source>
</evidence>
<reference evidence="3 4" key="1">
    <citation type="journal article" date="2012" name="Stand. Genomic Sci.">
        <title>Genome sequence of the orange-pigmented seawater bacterium Owenweeksia hongkongensis type strain (UST20020801(T)).</title>
        <authorList>
            <person name="Riedel T."/>
            <person name="Held B."/>
            <person name="Nolan M."/>
            <person name="Lucas S."/>
            <person name="Lapidus A."/>
            <person name="Tice H."/>
            <person name="Del Rio T.G."/>
            <person name="Cheng J.F."/>
            <person name="Han C."/>
            <person name="Tapia R."/>
            <person name="Goodwin L.A."/>
            <person name="Pitluck S."/>
            <person name="Liolios K."/>
            <person name="Mavromatis K."/>
            <person name="Pagani I."/>
            <person name="Ivanova N."/>
            <person name="Mikhailova N."/>
            <person name="Pati A."/>
            <person name="Chen A."/>
            <person name="Palaniappan K."/>
            <person name="Rohde M."/>
            <person name="Tindall B.J."/>
            <person name="Detter J.C."/>
            <person name="Goker M."/>
            <person name="Woyke T."/>
            <person name="Bristow J."/>
            <person name="Eisen J.A."/>
            <person name="Markowitz V."/>
            <person name="Hugenholtz P."/>
            <person name="Klenk H.P."/>
            <person name="Kyrpides N.C."/>
        </authorList>
    </citation>
    <scope>NUCLEOTIDE SEQUENCE</scope>
    <source>
        <strain evidence="4">DSM 17368 / JCM 12287 / NRRL B-23963</strain>
    </source>
</reference>
<feature type="transmembrane region" description="Helical" evidence="1">
    <location>
        <begin position="208"/>
        <end position="228"/>
    </location>
</feature>
<feature type="domain" description="Fatty acid desaturase" evidence="2">
    <location>
        <begin position="69"/>
        <end position="343"/>
    </location>
</feature>
<dbReference type="OrthoDB" id="104711at2"/>
<dbReference type="InterPro" id="IPR005804">
    <property type="entry name" value="FA_desaturase_dom"/>
</dbReference>
<dbReference type="GO" id="GO:0008610">
    <property type="term" value="P:lipid biosynthetic process"/>
    <property type="evidence" value="ECO:0007669"/>
    <property type="project" value="UniProtKB-ARBA"/>
</dbReference>
<feature type="transmembrane region" description="Helical" evidence="1">
    <location>
        <begin position="67"/>
        <end position="90"/>
    </location>
</feature>
<dbReference type="InterPro" id="IPR012171">
    <property type="entry name" value="Fatty_acid_desaturase"/>
</dbReference>
<accession>G8R055</accession>
<dbReference type="PIRSF" id="PIRSF015921">
    <property type="entry name" value="FA_sphinglp_des"/>
    <property type="match status" value="1"/>
</dbReference>
<dbReference type="PANTHER" id="PTHR19353">
    <property type="entry name" value="FATTY ACID DESATURASE 2"/>
    <property type="match status" value="1"/>
</dbReference>
<name>G8R055_OWEHD</name>
<proteinExistence type="predicted"/>
<dbReference type="GO" id="GO:0016717">
    <property type="term" value="F:oxidoreductase activity, acting on paired donors, with oxidation of a pair of donors resulting in the reduction of molecular oxygen to two molecules of water"/>
    <property type="evidence" value="ECO:0007669"/>
    <property type="project" value="TreeGrafter"/>
</dbReference>
<evidence type="ECO:0000259" key="2">
    <source>
        <dbReference type="Pfam" id="PF00487"/>
    </source>
</evidence>
<dbReference type="EMBL" id="CP003156">
    <property type="protein sequence ID" value="AEV33721.1"/>
    <property type="molecule type" value="Genomic_DNA"/>
</dbReference>